<protein>
    <recommendedName>
        <fullName evidence="4">N-acetyl-1-D-myo-inositol-2-amino-2-deoxy-alpha-D-glucopyranoside deacetylase</fullName>
        <ecNumber evidence="4">3.5.1.103</ecNumber>
    </recommendedName>
</protein>
<proteinExistence type="predicted"/>
<keyword evidence="2" id="KW-0378">Hydrolase</keyword>
<name>A0A4R7J5N0_9ACTN</name>
<keyword evidence="6" id="KW-1185">Reference proteome</keyword>
<reference evidence="5 6" key="1">
    <citation type="submission" date="2019-03" db="EMBL/GenBank/DDBJ databases">
        <title>Genomic Encyclopedia of Archaeal and Bacterial Type Strains, Phase II (KMG-II): from individual species to whole genera.</title>
        <authorList>
            <person name="Goeker M."/>
        </authorList>
    </citation>
    <scope>NUCLEOTIDE SEQUENCE [LARGE SCALE GENOMIC DNA]</scope>
    <source>
        <strain evidence="5 6">DSM 24323</strain>
    </source>
</reference>
<keyword evidence="1" id="KW-0479">Metal-binding</keyword>
<keyword evidence="3" id="KW-0862">Zinc</keyword>
<dbReference type="NCBIfam" id="TIGR03445">
    <property type="entry name" value="mycothiol_MshB"/>
    <property type="match status" value="1"/>
</dbReference>
<dbReference type="InterPro" id="IPR003737">
    <property type="entry name" value="GlcNAc_PI_deacetylase-related"/>
</dbReference>
<dbReference type="InterPro" id="IPR017810">
    <property type="entry name" value="Mycothiol_biosynthesis_MshB"/>
</dbReference>
<dbReference type="AlphaFoldDB" id="A0A4R7J5N0"/>
<dbReference type="InterPro" id="IPR024078">
    <property type="entry name" value="LmbE-like_dom_sf"/>
</dbReference>
<dbReference type="Proteomes" id="UP000295371">
    <property type="component" value="Unassembled WGS sequence"/>
</dbReference>
<evidence type="ECO:0000256" key="4">
    <source>
        <dbReference type="NCBIfam" id="TIGR03445"/>
    </source>
</evidence>
<dbReference type="RefSeq" id="WP_243831657.1">
    <property type="nucleotide sequence ID" value="NZ_SOAW01000001.1"/>
</dbReference>
<evidence type="ECO:0000313" key="6">
    <source>
        <dbReference type="Proteomes" id="UP000295371"/>
    </source>
</evidence>
<evidence type="ECO:0000256" key="2">
    <source>
        <dbReference type="ARBA" id="ARBA00022801"/>
    </source>
</evidence>
<evidence type="ECO:0000313" key="5">
    <source>
        <dbReference type="EMBL" id="TDT32662.1"/>
    </source>
</evidence>
<sequence>MSDSDLIPSRRLMLVHAHPDDESSQTALTMAKYAAEGARVTLVTCTLGELGEIVSEPLKQLTPDELGPYRLGELTRAMAALGVTDFVRLGGDGRYHDSGMAYAEDGSVIALAELRDDCFWNADLAEAANHLVALIRDRRPQVLITYDDFGGYGHPDHVKAHRVAMYAYLLAAVPGYRTDLGDPWQISRVFWSGFSQSSVRQMVRALRAAGDTEAFAHIDPDAETLPMGVDDAYIAARIHAPEFTAAQYAALAAHASQVDLSTGFFGALEKASAAGAEVWTDENYRLAAGVPLPGPLPADDLFAGLD</sequence>
<dbReference type="SUPFAM" id="SSF102588">
    <property type="entry name" value="LmbE-like"/>
    <property type="match status" value="1"/>
</dbReference>
<dbReference type="PANTHER" id="PTHR12993:SF26">
    <property type="entry name" value="1D-MYO-INOSITOL 2-ACETAMIDO-2-DEOXY-ALPHA-D-GLUCOPYRANOSIDE DEACETYLASE"/>
    <property type="match status" value="1"/>
</dbReference>
<dbReference type="EMBL" id="SOAW01000001">
    <property type="protein sequence ID" value="TDT32662.1"/>
    <property type="molecule type" value="Genomic_DNA"/>
</dbReference>
<comment type="caution">
    <text evidence="5">The sequence shown here is derived from an EMBL/GenBank/DDBJ whole genome shotgun (WGS) entry which is preliminary data.</text>
</comment>
<accession>A0A4R7J5N0</accession>
<dbReference type="GO" id="GO:0046872">
    <property type="term" value="F:metal ion binding"/>
    <property type="evidence" value="ECO:0007669"/>
    <property type="project" value="UniProtKB-KW"/>
</dbReference>
<gene>
    <name evidence="5" type="ORF">CLV29_0246</name>
</gene>
<dbReference type="GO" id="GO:0010125">
    <property type="term" value="P:mycothiol biosynthetic process"/>
    <property type="evidence" value="ECO:0007669"/>
    <property type="project" value="UniProtKB-UniRule"/>
</dbReference>
<evidence type="ECO:0000256" key="3">
    <source>
        <dbReference type="ARBA" id="ARBA00022833"/>
    </source>
</evidence>
<dbReference type="PANTHER" id="PTHR12993">
    <property type="entry name" value="N-ACETYLGLUCOSAMINYL-PHOSPHATIDYLINOSITOL DE-N-ACETYLASE-RELATED"/>
    <property type="match status" value="1"/>
</dbReference>
<dbReference type="EC" id="3.5.1.103" evidence="4"/>
<organism evidence="5 6">
    <name type="scientific">Naumannella halotolerans</name>
    <dbReference type="NCBI Taxonomy" id="993414"/>
    <lineage>
        <taxon>Bacteria</taxon>
        <taxon>Bacillati</taxon>
        <taxon>Actinomycetota</taxon>
        <taxon>Actinomycetes</taxon>
        <taxon>Propionibacteriales</taxon>
        <taxon>Propionibacteriaceae</taxon>
        <taxon>Naumannella</taxon>
    </lineage>
</organism>
<dbReference type="GO" id="GO:0035595">
    <property type="term" value="F:N-acetylglucosaminylinositol deacetylase activity"/>
    <property type="evidence" value="ECO:0007669"/>
    <property type="project" value="UniProtKB-EC"/>
</dbReference>
<dbReference type="Pfam" id="PF02585">
    <property type="entry name" value="PIG-L"/>
    <property type="match status" value="1"/>
</dbReference>
<dbReference type="Gene3D" id="3.40.50.10320">
    <property type="entry name" value="LmbE-like"/>
    <property type="match status" value="1"/>
</dbReference>
<evidence type="ECO:0000256" key="1">
    <source>
        <dbReference type="ARBA" id="ARBA00022723"/>
    </source>
</evidence>